<reference evidence="11 12" key="1">
    <citation type="journal article" date="2020" name="Nature">
        <title>Isolation of an archaeon at the prokaryote-eukaryote interface.</title>
        <authorList>
            <person name="Imachi H."/>
            <person name="Nobu M.K."/>
            <person name="Nakahara N."/>
            <person name="Morono Y."/>
            <person name="Ogawara M."/>
            <person name="Takaki Y."/>
            <person name="Takano Y."/>
            <person name="Uematsu K."/>
            <person name="Ikuta T."/>
            <person name="Ito M."/>
            <person name="Matsui Y."/>
            <person name="Miyazaki M."/>
            <person name="Murata K."/>
            <person name="Saito Y."/>
            <person name="Sakai S."/>
            <person name="Song C."/>
            <person name="Tasumi E."/>
            <person name="Yamanaka Y."/>
            <person name="Yamaguchi T."/>
            <person name="Kamagata Y."/>
            <person name="Tamaki H."/>
            <person name="Takai K."/>
        </authorList>
    </citation>
    <scope>NUCLEOTIDE SEQUENCE [LARGE SCALE GENOMIC DNA]</scope>
    <source>
        <strain evidence="11 12">MK-D1</strain>
    </source>
</reference>
<feature type="transmembrane region" description="Helical" evidence="9">
    <location>
        <begin position="283"/>
        <end position="304"/>
    </location>
</feature>
<feature type="region of interest" description="Disordered" evidence="8">
    <location>
        <begin position="53"/>
        <end position="75"/>
    </location>
</feature>
<evidence type="ECO:0000256" key="5">
    <source>
        <dbReference type="ARBA" id="ARBA00022833"/>
    </source>
</evidence>
<feature type="transmembrane region" description="Helical" evidence="9">
    <location>
        <begin position="164"/>
        <end position="190"/>
    </location>
</feature>
<dbReference type="EMBL" id="CP042905">
    <property type="protein sequence ID" value="QEE14543.1"/>
    <property type="molecule type" value="Genomic_DNA"/>
</dbReference>
<dbReference type="SUPFAM" id="SSF144091">
    <property type="entry name" value="Rhomboid-like"/>
    <property type="match status" value="1"/>
</dbReference>
<keyword evidence="3" id="KW-0479">Metal-binding</keyword>
<sequence>MANCSFPECDEVLNYLPFRCRYCGGTYCKKHRLPENHKCSFELQIQPKKEVSQELKHLKEEEKKSKNNQIPEDKSYEQIDKEMRNYIREQERAAMPPPPSRTRGTFGSRSRGYSPFISRSSKPIGTYSLMGLSTLFFILSQIQVIPEYILLNLNTLRFEFLTHFPSFFTAILTPNGLISWIFTLLILFWSGKVIEMQMGTKFLLTLYLLSGIANGFAIILLQSIGLFINIPFFTAMTYNLNLYSTQNGAYYGLMVFILYRIGLDREMRFYLYFIPVRMKAKYILYFMIGIQLIYGGFGIVRILLELEGAYYILSSLPQLGGILVGAYFWKKFGRQIVNFV</sequence>
<keyword evidence="2 9" id="KW-0812">Transmembrane</keyword>
<feature type="transmembrane region" description="Helical" evidence="9">
    <location>
        <begin position="124"/>
        <end position="144"/>
    </location>
</feature>
<organism evidence="11 12">
    <name type="scientific">Promethearchaeum syntrophicum</name>
    <dbReference type="NCBI Taxonomy" id="2594042"/>
    <lineage>
        <taxon>Archaea</taxon>
        <taxon>Promethearchaeati</taxon>
        <taxon>Promethearchaeota</taxon>
        <taxon>Promethearchaeia</taxon>
        <taxon>Promethearchaeales</taxon>
        <taxon>Promethearchaeaceae</taxon>
        <taxon>Promethearchaeum</taxon>
    </lineage>
</organism>
<feature type="transmembrane region" description="Helical" evidence="9">
    <location>
        <begin position="202"/>
        <end position="228"/>
    </location>
</feature>
<evidence type="ECO:0000256" key="8">
    <source>
        <dbReference type="SAM" id="MobiDB-lite"/>
    </source>
</evidence>
<proteinExistence type="predicted"/>
<evidence type="ECO:0000256" key="2">
    <source>
        <dbReference type="ARBA" id="ARBA00022692"/>
    </source>
</evidence>
<evidence type="ECO:0000256" key="3">
    <source>
        <dbReference type="ARBA" id="ARBA00022723"/>
    </source>
</evidence>
<keyword evidence="6 9" id="KW-1133">Transmembrane helix</keyword>
<evidence type="ECO:0000256" key="4">
    <source>
        <dbReference type="ARBA" id="ARBA00022771"/>
    </source>
</evidence>
<keyword evidence="7 9" id="KW-0472">Membrane</keyword>
<evidence type="ECO:0000313" key="12">
    <source>
        <dbReference type="Proteomes" id="UP000321408"/>
    </source>
</evidence>
<keyword evidence="5" id="KW-0862">Zinc</keyword>
<feature type="region of interest" description="Disordered" evidence="8">
    <location>
        <begin position="90"/>
        <end position="111"/>
    </location>
</feature>
<dbReference type="InterPro" id="IPR000058">
    <property type="entry name" value="Znf_AN1"/>
</dbReference>
<name>A0A5B9D6C0_9ARCH</name>
<comment type="subcellular location">
    <subcellularLocation>
        <location evidence="1">Membrane</location>
        <topology evidence="1">Multi-pass membrane protein</topology>
    </subcellularLocation>
</comment>
<dbReference type="SMART" id="SM00154">
    <property type="entry name" value="ZnF_AN1"/>
    <property type="match status" value="1"/>
</dbReference>
<accession>A0A5B9D6C0</accession>
<gene>
    <name evidence="11" type="ORF">DSAG12_00356</name>
</gene>
<dbReference type="OrthoDB" id="26567at2157"/>
<dbReference type="RefSeq" id="WP_162306510.1">
    <property type="nucleotide sequence ID" value="NZ_CP042905.2"/>
</dbReference>
<dbReference type="GO" id="GO:0008270">
    <property type="term" value="F:zinc ion binding"/>
    <property type="evidence" value="ECO:0007669"/>
    <property type="project" value="UniProtKB-KW"/>
</dbReference>
<dbReference type="InterPro" id="IPR035952">
    <property type="entry name" value="Rhomboid-like_sf"/>
</dbReference>
<reference evidence="11 12" key="2">
    <citation type="journal article" date="2024" name="Int. J. Syst. Evol. Microbiol.">
        <title>Promethearchaeum syntrophicum gen. nov., sp. nov., an anaerobic, obligately syntrophic archaeon, the first isolate of the lineage 'Asgard' archaea, and proposal of the new archaeal phylum Promethearchaeota phyl. nov. and kingdom Promethearchaeati regn. nov.</title>
        <authorList>
            <person name="Imachi H."/>
            <person name="Nobu M.K."/>
            <person name="Kato S."/>
            <person name="Takaki Y."/>
            <person name="Miyazaki M."/>
            <person name="Miyata M."/>
            <person name="Ogawara M."/>
            <person name="Saito Y."/>
            <person name="Sakai S."/>
            <person name="Tahara Y.O."/>
            <person name="Takano Y."/>
            <person name="Tasumi E."/>
            <person name="Uematsu K."/>
            <person name="Yoshimura T."/>
            <person name="Itoh T."/>
            <person name="Ohkuma M."/>
            <person name="Takai K."/>
        </authorList>
    </citation>
    <scope>NUCLEOTIDE SEQUENCE [LARGE SCALE GENOMIC DNA]</scope>
    <source>
        <strain evidence="11 12">MK-D1</strain>
    </source>
</reference>
<keyword evidence="4" id="KW-0863">Zinc-finger</keyword>
<dbReference type="PROSITE" id="PS51039">
    <property type="entry name" value="ZF_AN1"/>
    <property type="match status" value="1"/>
</dbReference>
<evidence type="ECO:0000259" key="10">
    <source>
        <dbReference type="PROSITE" id="PS51039"/>
    </source>
</evidence>
<dbReference type="Pfam" id="PF01428">
    <property type="entry name" value="zf-AN1"/>
    <property type="match status" value="1"/>
</dbReference>
<evidence type="ECO:0000313" key="11">
    <source>
        <dbReference type="EMBL" id="QEE14543.1"/>
    </source>
</evidence>
<evidence type="ECO:0000256" key="6">
    <source>
        <dbReference type="ARBA" id="ARBA00022989"/>
    </source>
</evidence>
<dbReference type="GeneID" id="41328359"/>
<dbReference type="Proteomes" id="UP000321408">
    <property type="component" value="Chromosome"/>
</dbReference>
<protein>
    <submittedName>
        <fullName evidence="11">AN1-type zinc finger domain-containing protein</fullName>
    </submittedName>
</protein>
<dbReference type="InterPro" id="IPR035896">
    <property type="entry name" value="AN1-like_Znf"/>
</dbReference>
<feature type="compositionally biased region" description="Low complexity" evidence="8">
    <location>
        <begin position="101"/>
        <end position="111"/>
    </location>
</feature>
<feature type="transmembrane region" description="Helical" evidence="9">
    <location>
        <begin position="248"/>
        <end position="263"/>
    </location>
</feature>
<dbReference type="KEGG" id="psyt:DSAG12_00356"/>
<keyword evidence="12" id="KW-1185">Reference proteome</keyword>
<evidence type="ECO:0000256" key="7">
    <source>
        <dbReference type="ARBA" id="ARBA00023136"/>
    </source>
</evidence>
<evidence type="ECO:0000256" key="1">
    <source>
        <dbReference type="ARBA" id="ARBA00004141"/>
    </source>
</evidence>
<dbReference type="Gene3D" id="1.20.1540.10">
    <property type="entry name" value="Rhomboid-like"/>
    <property type="match status" value="1"/>
</dbReference>
<dbReference type="SUPFAM" id="SSF118310">
    <property type="entry name" value="AN1-like Zinc finger"/>
    <property type="match status" value="1"/>
</dbReference>
<dbReference type="GO" id="GO:0016020">
    <property type="term" value="C:membrane"/>
    <property type="evidence" value="ECO:0007669"/>
    <property type="project" value="UniProtKB-SubCell"/>
</dbReference>
<feature type="transmembrane region" description="Helical" evidence="9">
    <location>
        <begin position="310"/>
        <end position="329"/>
    </location>
</feature>
<dbReference type="Gene3D" id="4.10.1110.10">
    <property type="entry name" value="AN1-like Zinc finger"/>
    <property type="match status" value="1"/>
</dbReference>
<dbReference type="AlphaFoldDB" id="A0A5B9D6C0"/>
<feature type="domain" description="AN1-type" evidence="10">
    <location>
        <begin position="1"/>
        <end position="47"/>
    </location>
</feature>
<evidence type="ECO:0000256" key="9">
    <source>
        <dbReference type="SAM" id="Phobius"/>
    </source>
</evidence>